<sequence>MTGKSEPATATMRSALVVACRAPSLHNIQPWRWVIGPRSVHLYLDRSRVSPVLDPTGEQSVISCGAALYQARVGFAAEGWRALVHRLPNPDQPDHLASIEFSRLADIDSEAVVLAGLAARRRTDRRPFLPEPVPPELLRELREAAAAKDCVLDFVLSDPARQQLSYAIRQAGRAREDDPEYRHELAKWSTRHVSSDGVPARHIPEVHAPSAFERDFGAGELSIPVLDDGAELALLYTLEDTRESELLSGEVLGEVTLSVAREGLVSCVLSQFGEVFSAREFVRDQVLGGTGIPRFVLRLGWPITERFPAPPTPRRPIAECVENLFPNY</sequence>
<keyword evidence="3" id="KW-1185">Reference proteome</keyword>
<dbReference type="InterPro" id="IPR029479">
    <property type="entry name" value="Nitroreductase"/>
</dbReference>
<dbReference type="RefSeq" id="WP_217641715.1">
    <property type="nucleotide sequence ID" value="NZ_FOMZ01000011.1"/>
</dbReference>
<name>A0A1I1ZPL1_9ACTN</name>
<dbReference type="NCBIfam" id="NF047509">
    <property type="entry name" value="Rv3131_FMN_oxido"/>
    <property type="match status" value="1"/>
</dbReference>
<feature type="domain" description="Nitroreductase" evidence="1">
    <location>
        <begin position="119"/>
        <end position="276"/>
    </location>
</feature>
<dbReference type="Pfam" id="PF00881">
    <property type="entry name" value="Nitroreductase"/>
    <property type="match status" value="1"/>
</dbReference>
<dbReference type="EMBL" id="FOMZ01000011">
    <property type="protein sequence ID" value="SFE33667.1"/>
    <property type="molecule type" value="Genomic_DNA"/>
</dbReference>
<organism evidence="2 3">
    <name type="scientific">Actinopolyspora alba</name>
    <dbReference type="NCBI Taxonomy" id="673379"/>
    <lineage>
        <taxon>Bacteria</taxon>
        <taxon>Bacillati</taxon>
        <taxon>Actinomycetota</taxon>
        <taxon>Actinomycetes</taxon>
        <taxon>Actinopolysporales</taxon>
        <taxon>Actinopolysporaceae</taxon>
        <taxon>Actinopolyspora</taxon>
        <taxon>Actinopolyspora alba group</taxon>
    </lineage>
</organism>
<dbReference type="Gene3D" id="3.40.109.10">
    <property type="entry name" value="NADH Oxidase"/>
    <property type="match status" value="1"/>
</dbReference>
<dbReference type="GO" id="GO:0016491">
    <property type="term" value="F:oxidoreductase activity"/>
    <property type="evidence" value="ECO:0007669"/>
    <property type="project" value="InterPro"/>
</dbReference>
<reference evidence="3" key="1">
    <citation type="submission" date="2016-10" db="EMBL/GenBank/DDBJ databases">
        <authorList>
            <person name="Varghese N."/>
            <person name="Submissions S."/>
        </authorList>
    </citation>
    <scope>NUCLEOTIDE SEQUENCE [LARGE SCALE GENOMIC DNA]</scope>
    <source>
        <strain evidence="3">DSM 45004</strain>
    </source>
</reference>
<protein>
    <submittedName>
        <fullName evidence="2">Nitroreductase family protein</fullName>
    </submittedName>
</protein>
<evidence type="ECO:0000313" key="2">
    <source>
        <dbReference type="EMBL" id="SFE33667.1"/>
    </source>
</evidence>
<evidence type="ECO:0000313" key="3">
    <source>
        <dbReference type="Proteomes" id="UP000198716"/>
    </source>
</evidence>
<accession>A0A1I1ZPL1</accession>
<dbReference type="AlphaFoldDB" id="A0A1I1ZPL1"/>
<dbReference type="Proteomes" id="UP000198716">
    <property type="component" value="Unassembled WGS sequence"/>
</dbReference>
<evidence type="ECO:0000259" key="1">
    <source>
        <dbReference type="Pfam" id="PF00881"/>
    </source>
</evidence>
<dbReference type="SUPFAM" id="SSF55469">
    <property type="entry name" value="FMN-dependent nitroreductase-like"/>
    <property type="match status" value="2"/>
</dbReference>
<proteinExistence type="predicted"/>
<gene>
    <name evidence="2" type="ORF">SAMN04487819_11183</name>
</gene>
<dbReference type="InterPro" id="IPR000415">
    <property type="entry name" value="Nitroreductase-like"/>
</dbReference>